<dbReference type="PANTHER" id="PTHR33495:SF2">
    <property type="entry name" value="ANTI-SIGMA FACTOR ANTAGONIST TM_1081-RELATED"/>
    <property type="match status" value="1"/>
</dbReference>
<organism evidence="3 4">
    <name type="scientific">Pseudonocardia aurantiaca</name>
    <dbReference type="NCBI Taxonomy" id="75290"/>
    <lineage>
        <taxon>Bacteria</taxon>
        <taxon>Bacillati</taxon>
        <taxon>Actinomycetota</taxon>
        <taxon>Actinomycetes</taxon>
        <taxon>Pseudonocardiales</taxon>
        <taxon>Pseudonocardiaceae</taxon>
        <taxon>Pseudonocardia</taxon>
    </lineage>
</organism>
<comment type="caution">
    <text evidence="3">The sequence shown here is derived from an EMBL/GenBank/DDBJ whole genome shotgun (WGS) entry which is preliminary data.</text>
</comment>
<reference evidence="4" key="1">
    <citation type="journal article" date="2019" name="Int. J. Syst. Evol. Microbiol.">
        <title>The Global Catalogue of Microorganisms (GCM) 10K type strain sequencing project: providing services to taxonomists for standard genome sequencing and annotation.</title>
        <authorList>
            <consortium name="The Broad Institute Genomics Platform"/>
            <consortium name="The Broad Institute Genome Sequencing Center for Infectious Disease"/>
            <person name="Wu L."/>
            <person name="Ma J."/>
        </authorList>
    </citation>
    <scope>NUCLEOTIDE SEQUENCE [LARGE SCALE GENOMIC DNA]</scope>
    <source>
        <strain evidence="4">JCM 12165</strain>
    </source>
</reference>
<dbReference type="InterPro" id="IPR002645">
    <property type="entry name" value="STAS_dom"/>
</dbReference>
<keyword evidence="4" id="KW-1185">Reference proteome</keyword>
<feature type="domain" description="STAS" evidence="2">
    <location>
        <begin position="40"/>
        <end position="132"/>
    </location>
</feature>
<gene>
    <name evidence="3" type="ORF">ACFSCY_05915</name>
</gene>
<feature type="region of interest" description="Disordered" evidence="1">
    <location>
        <begin position="1"/>
        <end position="40"/>
    </location>
</feature>
<name>A0ABW4FE33_9PSEU</name>
<evidence type="ECO:0000259" key="2">
    <source>
        <dbReference type="PROSITE" id="PS50801"/>
    </source>
</evidence>
<dbReference type="PROSITE" id="PS50801">
    <property type="entry name" value="STAS"/>
    <property type="match status" value="1"/>
</dbReference>
<dbReference type="Proteomes" id="UP001597145">
    <property type="component" value="Unassembled WGS sequence"/>
</dbReference>
<evidence type="ECO:0000313" key="3">
    <source>
        <dbReference type="EMBL" id="MFD1528970.1"/>
    </source>
</evidence>
<protein>
    <submittedName>
        <fullName evidence="3">STAS domain-containing protein</fullName>
    </submittedName>
</protein>
<evidence type="ECO:0000256" key="1">
    <source>
        <dbReference type="SAM" id="MobiDB-lite"/>
    </source>
</evidence>
<dbReference type="InterPro" id="IPR036513">
    <property type="entry name" value="STAS_dom_sf"/>
</dbReference>
<dbReference type="SUPFAM" id="SSF52091">
    <property type="entry name" value="SpoIIaa-like"/>
    <property type="match status" value="1"/>
</dbReference>
<proteinExistence type="predicted"/>
<sequence>MTNQPMSDDAEPRRPAARRRLVRSGHDGRPVPRPPRTPAGVVTVPVVGEIDSVTGGELEAVISRELANRPPVLVVDLSLVGFVGSTALSLLCRARETCRRQGTELALQGTAREDVLSQLRITGLERLAVGEV</sequence>
<dbReference type="CDD" id="cd07043">
    <property type="entry name" value="STAS_anti-anti-sigma_factors"/>
    <property type="match status" value="1"/>
</dbReference>
<dbReference type="RefSeq" id="WP_343974654.1">
    <property type="nucleotide sequence ID" value="NZ_BAAAJG010000008.1"/>
</dbReference>
<dbReference type="Pfam" id="PF01740">
    <property type="entry name" value="STAS"/>
    <property type="match status" value="1"/>
</dbReference>
<dbReference type="Gene3D" id="3.30.750.24">
    <property type="entry name" value="STAS domain"/>
    <property type="match status" value="1"/>
</dbReference>
<dbReference type="EMBL" id="JBHUCP010000004">
    <property type="protein sequence ID" value="MFD1528970.1"/>
    <property type="molecule type" value="Genomic_DNA"/>
</dbReference>
<accession>A0ABW4FE33</accession>
<dbReference type="PANTHER" id="PTHR33495">
    <property type="entry name" value="ANTI-SIGMA FACTOR ANTAGONIST TM_1081-RELATED-RELATED"/>
    <property type="match status" value="1"/>
</dbReference>
<evidence type="ECO:0000313" key="4">
    <source>
        <dbReference type="Proteomes" id="UP001597145"/>
    </source>
</evidence>